<protein>
    <submittedName>
        <fullName evidence="2">2102_t:CDS:1</fullName>
    </submittedName>
</protein>
<name>A0A9W4WI59_9GLOM</name>
<dbReference type="Proteomes" id="UP001153678">
    <property type="component" value="Unassembled WGS sequence"/>
</dbReference>
<feature type="region of interest" description="Disordered" evidence="1">
    <location>
        <begin position="99"/>
        <end position="123"/>
    </location>
</feature>
<proteinExistence type="predicted"/>
<reference evidence="2" key="1">
    <citation type="submission" date="2022-08" db="EMBL/GenBank/DDBJ databases">
        <authorList>
            <person name="Kallberg Y."/>
            <person name="Tangrot J."/>
            <person name="Rosling A."/>
        </authorList>
    </citation>
    <scope>NUCLEOTIDE SEQUENCE</scope>
    <source>
        <strain evidence="2">Wild A</strain>
    </source>
</reference>
<gene>
    <name evidence="2" type="ORF">FWILDA_LOCUS1143</name>
</gene>
<evidence type="ECO:0000313" key="3">
    <source>
        <dbReference type="Proteomes" id="UP001153678"/>
    </source>
</evidence>
<evidence type="ECO:0000313" key="2">
    <source>
        <dbReference type="EMBL" id="CAI2163585.1"/>
    </source>
</evidence>
<dbReference type="AlphaFoldDB" id="A0A9W4WI59"/>
<sequence>MSSTIHALTPARRIKKPSYSTVATWVKESWDEVDEDLIRRSFKFCGISTNADSSDDKDLFDYDKLLDMPEDEDEVDLEDNSGDEEYIEENDYENEWEIRMDKGKNNEINCSNDNSEGEDRNQN</sequence>
<keyword evidence="3" id="KW-1185">Reference proteome</keyword>
<accession>A0A9W4WI59</accession>
<dbReference type="EMBL" id="CAMKVN010000100">
    <property type="protein sequence ID" value="CAI2163585.1"/>
    <property type="molecule type" value="Genomic_DNA"/>
</dbReference>
<evidence type="ECO:0000256" key="1">
    <source>
        <dbReference type="SAM" id="MobiDB-lite"/>
    </source>
</evidence>
<dbReference type="OrthoDB" id="2432609at2759"/>
<organism evidence="2 3">
    <name type="scientific">Funneliformis geosporum</name>
    <dbReference type="NCBI Taxonomy" id="1117311"/>
    <lineage>
        <taxon>Eukaryota</taxon>
        <taxon>Fungi</taxon>
        <taxon>Fungi incertae sedis</taxon>
        <taxon>Mucoromycota</taxon>
        <taxon>Glomeromycotina</taxon>
        <taxon>Glomeromycetes</taxon>
        <taxon>Glomerales</taxon>
        <taxon>Glomeraceae</taxon>
        <taxon>Funneliformis</taxon>
    </lineage>
</organism>
<comment type="caution">
    <text evidence="2">The sequence shown here is derived from an EMBL/GenBank/DDBJ whole genome shotgun (WGS) entry which is preliminary data.</text>
</comment>